<evidence type="ECO:0000313" key="2">
    <source>
        <dbReference type="Proteomes" id="UP000054217"/>
    </source>
</evidence>
<dbReference type="InParanoid" id="A0A0C3IUJ9"/>
<dbReference type="Proteomes" id="UP000054217">
    <property type="component" value="Unassembled WGS sequence"/>
</dbReference>
<sequence length="113" mass="12673">EGLDVLDLLGLRPVTDGFDLFTGHGEYLRGRKVLQVFVIIQVELTFLWFCVKAVKPKLAEYLSDMLLMRLLVSAVGYNVIQVDNHTNIQHICEDCVHKALEGGWGIGEAKGHH</sequence>
<gene>
    <name evidence="1" type="ORF">M404DRAFT_152606</name>
</gene>
<evidence type="ECO:0000313" key="1">
    <source>
        <dbReference type="EMBL" id="KIO00548.1"/>
    </source>
</evidence>
<organism evidence="1 2">
    <name type="scientific">Pisolithus tinctorius Marx 270</name>
    <dbReference type="NCBI Taxonomy" id="870435"/>
    <lineage>
        <taxon>Eukaryota</taxon>
        <taxon>Fungi</taxon>
        <taxon>Dikarya</taxon>
        <taxon>Basidiomycota</taxon>
        <taxon>Agaricomycotina</taxon>
        <taxon>Agaricomycetes</taxon>
        <taxon>Agaricomycetidae</taxon>
        <taxon>Boletales</taxon>
        <taxon>Sclerodermatineae</taxon>
        <taxon>Pisolithaceae</taxon>
        <taxon>Pisolithus</taxon>
    </lineage>
</organism>
<reference evidence="2" key="2">
    <citation type="submission" date="2015-01" db="EMBL/GenBank/DDBJ databases">
        <title>Evolutionary Origins and Diversification of the Mycorrhizal Mutualists.</title>
        <authorList>
            <consortium name="DOE Joint Genome Institute"/>
            <consortium name="Mycorrhizal Genomics Consortium"/>
            <person name="Kohler A."/>
            <person name="Kuo A."/>
            <person name="Nagy L.G."/>
            <person name="Floudas D."/>
            <person name="Copeland A."/>
            <person name="Barry K.W."/>
            <person name="Cichocki N."/>
            <person name="Veneault-Fourrey C."/>
            <person name="LaButti K."/>
            <person name="Lindquist E.A."/>
            <person name="Lipzen A."/>
            <person name="Lundell T."/>
            <person name="Morin E."/>
            <person name="Murat C."/>
            <person name="Riley R."/>
            <person name="Ohm R."/>
            <person name="Sun H."/>
            <person name="Tunlid A."/>
            <person name="Henrissat B."/>
            <person name="Grigoriev I.V."/>
            <person name="Hibbett D.S."/>
            <person name="Martin F."/>
        </authorList>
    </citation>
    <scope>NUCLEOTIDE SEQUENCE [LARGE SCALE GENOMIC DNA]</scope>
    <source>
        <strain evidence="2">Marx 270</strain>
    </source>
</reference>
<accession>A0A0C3IUJ9</accession>
<protein>
    <submittedName>
        <fullName evidence="1">Uncharacterized protein</fullName>
    </submittedName>
</protein>
<dbReference type="EMBL" id="KN831995">
    <property type="protein sequence ID" value="KIO00548.1"/>
    <property type="molecule type" value="Genomic_DNA"/>
</dbReference>
<keyword evidence="2" id="KW-1185">Reference proteome</keyword>
<dbReference type="AlphaFoldDB" id="A0A0C3IUJ9"/>
<feature type="non-terminal residue" evidence="1">
    <location>
        <position position="1"/>
    </location>
</feature>
<dbReference type="HOGENOM" id="CLU_2139465_0_0_1"/>
<proteinExistence type="predicted"/>
<name>A0A0C3IUJ9_PISTI</name>
<reference evidence="1 2" key="1">
    <citation type="submission" date="2014-04" db="EMBL/GenBank/DDBJ databases">
        <authorList>
            <consortium name="DOE Joint Genome Institute"/>
            <person name="Kuo A."/>
            <person name="Kohler A."/>
            <person name="Costa M.D."/>
            <person name="Nagy L.G."/>
            <person name="Floudas D."/>
            <person name="Copeland A."/>
            <person name="Barry K.W."/>
            <person name="Cichocki N."/>
            <person name="Veneault-Fourrey C."/>
            <person name="LaButti K."/>
            <person name="Lindquist E.A."/>
            <person name="Lipzen A."/>
            <person name="Lundell T."/>
            <person name="Morin E."/>
            <person name="Murat C."/>
            <person name="Sun H."/>
            <person name="Tunlid A."/>
            <person name="Henrissat B."/>
            <person name="Grigoriev I.V."/>
            <person name="Hibbett D.S."/>
            <person name="Martin F."/>
            <person name="Nordberg H.P."/>
            <person name="Cantor M.N."/>
            <person name="Hua S.X."/>
        </authorList>
    </citation>
    <scope>NUCLEOTIDE SEQUENCE [LARGE SCALE GENOMIC DNA]</scope>
    <source>
        <strain evidence="1 2">Marx 270</strain>
    </source>
</reference>